<dbReference type="Pfam" id="PF03446">
    <property type="entry name" value="NAD_binding_2"/>
    <property type="match status" value="1"/>
</dbReference>
<sequence length="184" mass="18929">MGDGKRIFFLGLGPIGGAIARRLAAAGHEVIVYDRSDDRADAWVASDDSGAIRVPTPASGAEGADGVIACLDRDEDIEAMFLDEDGALAAMRKDAVLIDHTAGPIRIVRLLAQDGSAHGVHLVDAPVACGRAEDENGTLAIACDCSEEALALARPIMDAYAARIIHAGAAGSGQAAAMANQERV</sequence>
<dbReference type="EMBL" id="BMID01000001">
    <property type="protein sequence ID" value="GGA08453.1"/>
    <property type="molecule type" value="Genomic_DNA"/>
</dbReference>
<dbReference type="Gene3D" id="3.40.50.720">
    <property type="entry name" value="NAD(P)-binding Rossmann-like Domain"/>
    <property type="match status" value="1"/>
</dbReference>
<reference evidence="3" key="1">
    <citation type="journal article" date="2019" name="Int. J. Syst. Evol. Microbiol.">
        <title>The Global Catalogue of Microorganisms (GCM) 10K type strain sequencing project: providing services to taxonomists for standard genome sequencing and annotation.</title>
        <authorList>
            <consortium name="The Broad Institute Genomics Platform"/>
            <consortium name="The Broad Institute Genome Sequencing Center for Infectious Disease"/>
            <person name="Wu L."/>
            <person name="Ma J."/>
        </authorList>
    </citation>
    <scope>NUCLEOTIDE SEQUENCE [LARGE SCALE GENOMIC DNA]</scope>
    <source>
        <strain evidence="3">CGMCC 1.15297</strain>
    </source>
</reference>
<organism evidence="2 3">
    <name type="scientific">Blastomonas marina</name>
    <dbReference type="NCBI Taxonomy" id="1867408"/>
    <lineage>
        <taxon>Bacteria</taxon>
        <taxon>Pseudomonadati</taxon>
        <taxon>Pseudomonadota</taxon>
        <taxon>Alphaproteobacteria</taxon>
        <taxon>Sphingomonadales</taxon>
        <taxon>Sphingomonadaceae</taxon>
        <taxon>Blastomonas</taxon>
    </lineage>
</organism>
<evidence type="ECO:0000259" key="1">
    <source>
        <dbReference type="Pfam" id="PF03446"/>
    </source>
</evidence>
<name>A0ABQ1FE38_9SPHN</name>
<dbReference type="RefSeq" id="WP_188642408.1">
    <property type="nucleotide sequence ID" value="NZ_BMID01000001.1"/>
</dbReference>
<dbReference type="SUPFAM" id="SSF51735">
    <property type="entry name" value="NAD(P)-binding Rossmann-fold domains"/>
    <property type="match status" value="1"/>
</dbReference>
<dbReference type="PANTHER" id="PTHR43060:SF15">
    <property type="entry name" value="3-HYDROXYISOBUTYRATE DEHYDROGENASE-LIKE 1, MITOCHONDRIAL-RELATED"/>
    <property type="match status" value="1"/>
</dbReference>
<comment type="caution">
    <text evidence="2">The sequence shown here is derived from an EMBL/GenBank/DDBJ whole genome shotgun (WGS) entry which is preliminary data.</text>
</comment>
<protein>
    <recommendedName>
        <fullName evidence="1">6-phosphogluconate dehydrogenase NADP-binding domain-containing protein</fullName>
    </recommendedName>
</protein>
<evidence type="ECO:0000313" key="2">
    <source>
        <dbReference type="EMBL" id="GGA08453.1"/>
    </source>
</evidence>
<feature type="domain" description="6-phosphogluconate dehydrogenase NADP-binding" evidence="1">
    <location>
        <begin position="7"/>
        <end position="168"/>
    </location>
</feature>
<dbReference type="PANTHER" id="PTHR43060">
    <property type="entry name" value="3-HYDROXYISOBUTYRATE DEHYDROGENASE-LIKE 1, MITOCHONDRIAL-RELATED"/>
    <property type="match status" value="1"/>
</dbReference>
<evidence type="ECO:0000313" key="3">
    <source>
        <dbReference type="Proteomes" id="UP000603317"/>
    </source>
</evidence>
<gene>
    <name evidence="2" type="ORF">GCM10010923_18360</name>
</gene>
<keyword evidence="3" id="KW-1185">Reference proteome</keyword>
<accession>A0ABQ1FE38</accession>
<proteinExistence type="predicted"/>
<dbReference type="InterPro" id="IPR006115">
    <property type="entry name" value="6PGDH_NADP-bd"/>
</dbReference>
<dbReference type="Proteomes" id="UP000603317">
    <property type="component" value="Unassembled WGS sequence"/>
</dbReference>
<dbReference type="InterPro" id="IPR036291">
    <property type="entry name" value="NAD(P)-bd_dom_sf"/>
</dbReference>